<dbReference type="GO" id="GO:0050661">
    <property type="term" value="F:NADP binding"/>
    <property type="evidence" value="ECO:0007669"/>
    <property type="project" value="UniProtKB-UniRule"/>
</dbReference>
<dbReference type="RefSeq" id="WP_109714710.1">
    <property type="nucleotide sequence ID" value="NZ_QGDS01000026.1"/>
</dbReference>
<dbReference type="PANTHER" id="PTHR20836">
    <property type="entry name" value="DIHYDRODIPICOLINATE REDUCTASE"/>
    <property type="match status" value="1"/>
</dbReference>
<comment type="similarity">
    <text evidence="1 9">Belongs to the DapB family.</text>
</comment>
<dbReference type="GO" id="GO:0008839">
    <property type="term" value="F:4-hydroxy-tetrahydrodipicolinate reductase"/>
    <property type="evidence" value="ECO:0007669"/>
    <property type="project" value="UniProtKB-UniRule"/>
</dbReference>
<accession>A0A316AAP5</accession>
<organism evidence="13 14">
    <name type="scientific">Faecalicatena contorta</name>
    <dbReference type="NCBI Taxonomy" id="39482"/>
    <lineage>
        <taxon>Bacteria</taxon>
        <taxon>Bacillati</taxon>
        <taxon>Bacillota</taxon>
        <taxon>Clostridia</taxon>
        <taxon>Lachnospirales</taxon>
        <taxon>Lachnospiraceae</taxon>
        <taxon>Faecalicatena</taxon>
    </lineage>
</organism>
<evidence type="ECO:0000256" key="2">
    <source>
        <dbReference type="ARBA" id="ARBA00022490"/>
    </source>
</evidence>
<comment type="catalytic activity">
    <reaction evidence="9">
        <text>(S)-2,3,4,5-tetrahydrodipicolinate + NADP(+) + H2O = (2S,4S)-4-hydroxy-2,3,4,5-tetrahydrodipicolinate + NADPH + H(+)</text>
        <dbReference type="Rhea" id="RHEA:35331"/>
        <dbReference type="ChEBI" id="CHEBI:15377"/>
        <dbReference type="ChEBI" id="CHEBI:15378"/>
        <dbReference type="ChEBI" id="CHEBI:16845"/>
        <dbReference type="ChEBI" id="CHEBI:57783"/>
        <dbReference type="ChEBI" id="CHEBI:58349"/>
        <dbReference type="ChEBI" id="CHEBI:67139"/>
        <dbReference type="EC" id="1.17.1.8"/>
    </reaction>
</comment>
<evidence type="ECO:0000256" key="9">
    <source>
        <dbReference type="HAMAP-Rule" id="MF_00102"/>
    </source>
</evidence>
<evidence type="ECO:0000259" key="12">
    <source>
        <dbReference type="Pfam" id="PF05173"/>
    </source>
</evidence>
<feature type="active site" description="Proton donor" evidence="9">
    <location>
        <position position="147"/>
    </location>
</feature>
<feature type="domain" description="Dihydrodipicolinate reductase N-terminal" evidence="11">
    <location>
        <begin position="2"/>
        <end position="112"/>
    </location>
</feature>
<comment type="function">
    <text evidence="9">Catalyzes the conversion of 4-hydroxy-tetrahydrodipicolinate (HTPA) to tetrahydrodipicolinate.</text>
</comment>
<keyword evidence="5 9" id="KW-0220">Diaminopimelate biosynthesis</keyword>
<keyword evidence="14" id="KW-1185">Reference proteome</keyword>
<dbReference type="Gene3D" id="3.40.50.720">
    <property type="entry name" value="NAD(P)-binding Rossmann-like Domain"/>
    <property type="match status" value="1"/>
</dbReference>
<dbReference type="EC" id="1.17.1.8" evidence="9 10"/>
<evidence type="ECO:0000256" key="5">
    <source>
        <dbReference type="ARBA" id="ARBA00022915"/>
    </source>
</evidence>
<evidence type="ECO:0000256" key="8">
    <source>
        <dbReference type="ARBA" id="ARBA00023154"/>
    </source>
</evidence>
<evidence type="ECO:0000256" key="1">
    <source>
        <dbReference type="ARBA" id="ARBA00006642"/>
    </source>
</evidence>
<evidence type="ECO:0000256" key="3">
    <source>
        <dbReference type="ARBA" id="ARBA00022605"/>
    </source>
</evidence>
<comment type="subcellular location">
    <subcellularLocation>
        <location evidence="9">Cytoplasm</location>
    </subcellularLocation>
</comment>
<dbReference type="UniPathway" id="UPA00034">
    <property type="reaction ID" value="UER00018"/>
</dbReference>
<dbReference type="NCBIfam" id="TIGR00036">
    <property type="entry name" value="dapB"/>
    <property type="match status" value="1"/>
</dbReference>
<dbReference type="InterPro" id="IPR023940">
    <property type="entry name" value="DHDPR_bac"/>
</dbReference>
<keyword evidence="6 9" id="KW-0560">Oxidoreductase</keyword>
<dbReference type="PANTHER" id="PTHR20836:SF7">
    <property type="entry name" value="4-HYDROXY-TETRAHYDRODIPICOLINATE REDUCTASE"/>
    <property type="match status" value="1"/>
</dbReference>
<feature type="binding site" evidence="9">
    <location>
        <begin position="8"/>
        <end position="13"/>
    </location>
    <ligand>
        <name>NAD(+)</name>
        <dbReference type="ChEBI" id="CHEBI:57540"/>
    </ligand>
</feature>
<protein>
    <recommendedName>
        <fullName evidence="9 10">4-hydroxy-tetrahydrodipicolinate reductase</fullName>
        <shortName evidence="9">HTPA reductase</shortName>
        <ecNumber evidence="9 10">1.17.1.8</ecNumber>
    </recommendedName>
</protein>
<dbReference type="GO" id="GO:0019877">
    <property type="term" value="P:diaminopimelate biosynthetic process"/>
    <property type="evidence" value="ECO:0007669"/>
    <property type="project" value="UniProtKB-UniRule"/>
</dbReference>
<dbReference type="SUPFAM" id="SSF55347">
    <property type="entry name" value="Glyceraldehyde-3-phosphate dehydrogenase-like, C-terminal domain"/>
    <property type="match status" value="1"/>
</dbReference>
<evidence type="ECO:0000256" key="4">
    <source>
        <dbReference type="ARBA" id="ARBA00022857"/>
    </source>
</evidence>
<keyword evidence="7 9" id="KW-0520">NAD</keyword>
<feature type="binding site" evidence="9">
    <location>
        <begin position="85"/>
        <end position="87"/>
    </location>
    <ligand>
        <name>NAD(+)</name>
        <dbReference type="ChEBI" id="CHEBI:57540"/>
    </ligand>
</feature>
<comment type="caution">
    <text evidence="9">Lacks conserved residue(s) required for the propagation of feature annotation.</text>
</comment>
<dbReference type="SUPFAM" id="SSF51735">
    <property type="entry name" value="NAD(P)-binding Rossmann-fold domains"/>
    <property type="match status" value="1"/>
</dbReference>
<dbReference type="HAMAP" id="MF_00102">
    <property type="entry name" value="DapB"/>
    <property type="match status" value="1"/>
</dbReference>
<feature type="binding site" evidence="9">
    <location>
        <position position="144"/>
    </location>
    <ligand>
        <name>(S)-2,3,4,5-tetrahydrodipicolinate</name>
        <dbReference type="ChEBI" id="CHEBI:16845"/>
    </ligand>
</feature>
<evidence type="ECO:0000313" key="14">
    <source>
        <dbReference type="Proteomes" id="UP000254051"/>
    </source>
</evidence>
<dbReference type="Pfam" id="PF05173">
    <property type="entry name" value="DapB_C"/>
    <property type="match status" value="1"/>
</dbReference>
<dbReference type="GO" id="GO:0009089">
    <property type="term" value="P:lysine biosynthetic process via diaminopimelate"/>
    <property type="evidence" value="ECO:0007669"/>
    <property type="project" value="UniProtKB-UniRule"/>
</dbReference>
<dbReference type="OrthoDB" id="9790352at2"/>
<evidence type="ECO:0000256" key="6">
    <source>
        <dbReference type="ARBA" id="ARBA00023002"/>
    </source>
</evidence>
<feature type="active site" description="Proton donor/acceptor" evidence="9">
    <location>
        <position position="143"/>
    </location>
</feature>
<dbReference type="InterPro" id="IPR022663">
    <property type="entry name" value="DapB_C"/>
</dbReference>
<dbReference type="PIRSF" id="PIRSF000161">
    <property type="entry name" value="DHPR"/>
    <property type="match status" value="1"/>
</dbReference>
<dbReference type="GO" id="GO:0005829">
    <property type="term" value="C:cytosol"/>
    <property type="evidence" value="ECO:0007669"/>
    <property type="project" value="TreeGrafter"/>
</dbReference>
<dbReference type="FunFam" id="3.30.360.10:FF:000009">
    <property type="entry name" value="4-hydroxy-tetrahydrodipicolinate reductase"/>
    <property type="match status" value="1"/>
</dbReference>
<dbReference type="GO" id="GO:0016726">
    <property type="term" value="F:oxidoreductase activity, acting on CH or CH2 groups, NAD or NADP as acceptor"/>
    <property type="evidence" value="ECO:0007669"/>
    <property type="project" value="UniProtKB-UniRule"/>
</dbReference>
<keyword evidence="4 9" id="KW-0521">NADP</keyword>
<evidence type="ECO:0000256" key="10">
    <source>
        <dbReference type="NCBIfam" id="TIGR00036"/>
    </source>
</evidence>
<dbReference type="CDD" id="cd02274">
    <property type="entry name" value="DHDPR_N"/>
    <property type="match status" value="1"/>
</dbReference>
<dbReference type="AlphaFoldDB" id="A0A316AAP5"/>
<name>A0A316AAP5_9FIRM</name>
<sequence length="252" mass="27123">MVKILIHGCNGRMGQMITGLIKEDDQVEVAAGVDAFTGITNTYPVFGNIQSCDVKADVVIDFSNAGAVGGVLDYCVENQVPVVLCTTGLSGEQLEKMREASGKVAVLKSANMSMGINLLLKLLKDAVKVLGPAGYDIELVERHHNQKLDSPSGTALALADSMNDAMNHEYTYVYDRSQVRQKREKKEMGISAVRGGTIVGDHEVIFAGPDEVIEFKHTAYSRSVFGKGAVEAAKFLAGKPAGMYDMSDVIQF</sequence>
<evidence type="ECO:0000313" key="13">
    <source>
        <dbReference type="EMBL" id="SUQ16313.1"/>
    </source>
</evidence>
<proteinExistence type="inferred from homology"/>
<feature type="binding site" evidence="9">
    <location>
        <position position="34"/>
    </location>
    <ligand>
        <name>NAD(+)</name>
        <dbReference type="ChEBI" id="CHEBI:57540"/>
    </ligand>
</feature>
<keyword evidence="2 9" id="KW-0963">Cytoplasm</keyword>
<comment type="catalytic activity">
    <reaction evidence="9">
        <text>(S)-2,3,4,5-tetrahydrodipicolinate + NAD(+) + H2O = (2S,4S)-4-hydroxy-2,3,4,5-tetrahydrodipicolinate + NADH + H(+)</text>
        <dbReference type="Rhea" id="RHEA:35323"/>
        <dbReference type="ChEBI" id="CHEBI:15377"/>
        <dbReference type="ChEBI" id="CHEBI:15378"/>
        <dbReference type="ChEBI" id="CHEBI:16845"/>
        <dbReference type="ChEBI" id="CHEBI:57540"/>
        <dbReference type="ChEBI" id="CHEBI:57945"/>
        <dbReference type="ChEBI" id="CHEBI:67139"/>
        <dbReference type="EC" id="1.17.1.8"/>
    </reaction>
</comment>
<keyword evidence="3 9" id="KW-0028">Amino-acid biosynthesis</keyword>
<dbReference type="GO" id="GO:0051287">
    <property type="term" value="F:NAD binding"/>
    <property type="evidence" value="ECO:0007669"/>
    <property type="project" value="UniProtKB-UniRule"/>
</dbReference>
<evidence type="ECO:0000256" key="7">
    <source>
        <dbReference type="ARBA" id="ARBA00023027"/>
    </source>
</evidence>
<feature type="binding site" evidence="9">
    <location>
        <begin position="153"/>
        <end position="154"/>
    </location>
    <ligand>
        <name>(S)-2,3,4,5-tetrahydrodipicolinate</name>
        <dbReference type="ChEBI" id="CHEBI:16845"/>
    </ligand>
</feature>
<keyword evidence="8 9" id="KW-0457">Lysine biosynthesis</keyword>
<dbReference type="InterPro" id="IPR036291">
    <property type="entry name" value="NAD(P)-bd_dom_sf"/>
</dbReference>
<gene>
    <name evidence="9" type="primary">dapB</name>
    <name evidence="13" type="ORF">SAMN05216529_12622</name>
</gene>
<feature type="domain" description="Dihydrodipicolinate reductase C-terminal" evidence="12">
    <location>
        <begin position="115"/>
        <end position="250"/>
    </location>
</feature>
<comment type="caution">
    <text evidence="9">Was originally thought to be a dihydrodipicolinate reductase (DHDPR), catalyzing the conversion of dihydrodipicolinate to tetrahydrodipicolinate. However, it was shown in E.coli that the substrate of the enzymatic reaction is not dihydrodipicolinate (DHDP) but in fact (2S,4S)-4-hydroxy-2,3,4,5-tetrahydrodipicolinic acid (HTPA), the product released by the DapA-catalyzed reaction.</text>
</comment>
<dbReference type="Gene3D" id="3.30.360.10">
    <property type="entry name" value="Dihydrodipicolinate Reductase, domain 2"/>
    <property type="match status" value="1"/>
</dbReference>
<evidence type="ECO:0000259" key="11">
    <source>
        <dbReference type="Pfam" id="PF01113"/>
    </source>
</evidence>
<feature type="binding site" evidence="9">
    <location>
        <begin position="109"/>
        <end position="112"/>
    </location>
    <ligand>
        <name>NAD(+)</name>
        <dbReference type="ChEBI" id="CHEBI:57540"/>
    </ligand>
</feature>
<dbReference type="PROSITE" id="PS01298">
    <property type="entry name" value="DAPB"/>
    <property type="match status" value="1"/>
</dbReference>
<dbReference type="InterPro" id="IPR000846">
    <property type="entry name" value="DapB_N"/>
</dbReference>
<comment type="pathway">
    <text evidence="9">Amino-acid biosynthesis; L-lysine biosynthesis via DAP pathway; (S)-tetrahydrodipicolinate from L-aspartate: step 4/4.</text>
</comment>
<dbReference type="EMBL" id="UHJJ01000026">
    <property type="protein sequence ID" value="SUQ16313.1"/>
    <property type="molecule type" value="Genomic_DNA"/>
</dbReference>
<dbReference type="Proteomes" id="UP000254051">
    <property type="component" value="Unassembled WGS sequence"/>
</dbReference>
<comment type="subunit">
    <text evidence="9">Homotetramer.</text>
</comment>
<dbReference type="Pfam" id="PF01113">
    <property type="entry name" value="DapB_N"/>
    <property type="match status" value="1"/>
</dbReference>
<reference evidence="14" key="1">
    <citation type="submission" date="2017-07" db="EMBL/GenBank/DDBJ databases">
        <authorList>
            <person name="Varghese N."/>
            <person name="Submissions S."/>
        </authorList>
    </citation>
    <scope>NUCLEOTIDE SEQUENCE [LARGE SCALE GENOMIC DNA]</scope>
    <source>
        <strain evidence="14">NLAE-zl-C134</strain>
    </source>
</reference>
<dbReference type="InterPro" id="IPR022664">
    <property type="entry name" value="DapB_N_CS"/>
</dbReference>